<evidence type="ECO:0000259" key="7">
    <source>
        <dbReference type="Pfam" id="PF16177"/>
    </source>
</evidence>
<dbReference type="InterPro" id="IPR000873">
    <property type="entry name" value="AMP-dep_synth/lig_dom"/>
</dbReference>
<evidence type="ECO:0000313" key="9">
    <source>
        <dbReference type="Proteomes" id="UP000690515"/>
    </source>
</evidence>
<protein>
    <submittedName>
        <fullName evidence="8">Acetoacetate--CoA ligase</fullName>
        <ecNumber evidence="8">6.2.1.16</ecNumber>
    </submittedName>
</protein>
<evidence type="ECO:0000256" key="2">
    <source>
        <dbReference type="ARBA" id="ARBA00022598"/>
    </source>
</evidence>
<dbReference type="Pfam" id="PF16177">
    <property type="entry name" value="ACAS_N"/>
    <property type="match status" value="1"/>
</dbReference>
<dbReference type="EC" id="6.2.1.16" evidence="8"/>
<dbReference type="Gene3D" id="3.30.300.30">
    <property type="match status" value="1"/>
</dbReference>
<dbReference type="PANTHER" id="PTHR42921:SF1">
    <property type="entry name" value="ACETOACETYL-COA SYNTHETASE"/>
    <property type="match status" value="1"/>
</dbReference>
<evidence type="ECO:0000259" key="5">
    <source>
        <dbReference type="Pfam" id="PF00501"/>
    </source>
</evidence>
<feature type="domain" description="AMP-dependent synthetase/ligase" evidence="5">
    <location>
        <begin position="96"/>
        <end position="470"/>
    </location>
</feature>
<dbReference type="PROSITE" id="PS00455">
    <property type="entry name" value="AMP_BINDING"/>
    <property type="match status" value="1"/>
</dbReference>
<evidence type="ECO:0000256" key="1">
    <source>
        <dbReference type="ARBA" id="ARBA00006432"/>
    </source>
</evidence>
<comment type="caution">
    <text evidence="8">The sequence shown here is derived from an EMBL/GenBank/DDBJ whole genome shotgun (WGS) entry which is preliminary data.</text>
</comment>
<dbReference type="Gene3D" id="3.40.50.12780">
    <property type="entry name" value="N-terminal domain of ligase-like"/>
    <property type="match status" value="1"/>
</dbReference>
<evidence type="ECO:0000256" key="4">
    <source>
        <dbReference type="ARBA" id="ARBA00022840"/>
    </source>
</evidence>
<keyword evidence="3" id="KW-0547">Nucleotide-binding</keyword>
<dbReference type="InterPro" id="IPR042099">
    <property type="entry name" value="ANL_N_sf"/>
</dbReference>
<dbReference type="NCBIfam" id="NF002937">
    <property type="entry name" value="PRK03584.1"/>
    <property type="match status" value="1"/>
</dbReference>
<organism evidence="8 9">
    <name type="scientific">Zooshikella harenae</name>
    <dbReference type="NCBI Taxonomy" id="2827238"/>
    <lineage>
        <taxon>Bacteria</taxon>
        <taxon>Pseudomonadati</taxon>
        <taxon>Pseudomonadota</taxon>
        <taxon>Gammaproteobacteria</taxon>
        <taxon>Oceanospirillales</taxon>
        <taxon>Zooshikellaceae</taxon>
        <taxon>Zooshikella</taxon>
    </lineage>
</organism>
<dbReference type="Proteomes" id="UP000690515">
    <property type="component" value="Unassembled WGS sequence"/>
</dbReference>
<gene>
    <name evidence="8" type="ORF">KCG35_10710</name>
</gene>
<proteinExistence type="inferred from homology"/>
<feature type="domain" description="Acetyl-coenzyme A synthetase N-terminal" evidence="7">
    <location>
        <begin position="36"/>
        <end position="92"/>
    </location>
</feature>
<dbReference type="InterPro" id="IPR005914">
    <property type="entry name" value="Acac_CoA_synth"/>
</dbReference>
<feature type="domain" description="AMP-binding enzyme C-terminal" evidence="6">
    <location>
        <begin position="543"/>
        <end position="613"/>
    </location>
</feature>
<dbReference type="SUPFAM" id="SSF56801">
    <property type="entry name" value="Acetyl-CoA synthetase-like"/>
    <property type="match status" value="1"/>
</dbReference>
<dbReference type="InterPro" id="IPR045851">
    <property type="entry name" value="AMP-bd_C_sf"/>
</dbReference>
<evidence type="ECO:0000256" key="3">
    <source>
        <dbReference type="ARBA" id="ARBA00022741"/>
    </source>
</evidence>
<evidence type="ECO:0000259" key="6">
    <source>
        <dbReference type="Pfam" id="PF13193"/>
    </source>
</evidence>
<keyword evidence="9" id="KW-1185">Reference proteome</keyword>
<dbReference type="InterPro" id="IPR025110">
    <property type="entry name" value="AMP-bd_C"/>
</dbReference>
<dbReference type="NCBIfam" id="TIGR01217">
    <property type="entry name" value="ac_ac_CoA_syn"/>
    <property type="match status" value="1"/>
</dbReference>
<keyword evidence="2 8" id="KW-0436">Ligase</keyword>
<dbReference type="Pfam" id="PF00501">
    <property type="entry name" value="AMP-binding"/>
    <property type="match status" value="1"/>
</dbReference>
<comment type="similarity">
    <text evidence="1">Belongs to the ATP-dependent AMP-binding enzyme family.</text>
</comment>
<dbReference type="EMBL" id="JAGSOY010000021">
    <property type="protein sequence ID" value="MBU2711531.1"/>
    <property type="molecule type" value="Genomic_DNA"/>
</dbReference>
<name>A0ABS5ZBU2_9GAMM</name>
<dbReference type="InterPro" id="IPR020845">
    <property type="entry name" value="AMP-binding_CS"/>
</dbReference>
<dbReference type="CDD" id="cd05943">
    <property type="entry name" value="AACS"/>
    <property type="match status" value="1"/>
</dbReference>
<sequence>MSKLLWKPSQARVAASNMTAFMTRVNHHYTTTLVDYPHLHEWSIKHRPKFWSLLSKFYDIRWHQPPKAILENDHNMPGAEWFKGATLNYAEHLLSRRDHKPAIIFRGEQGQRSVISYHELYQQVAKVATKLKQHGITQGDRIVGYLPNCPEAIIAMLATASLGAVWSSCSPDFGWQGALDRFDQITPKVLFTADGYFYNGKHIDIQDKVSHLVQNLDCLVQTVVINFANPGAKPPTLPNISHWQDWLDTALPTPTLTFTPVPFNAPLYILYSSGTTGKPKCIIHSIGGTLLQHLKELGLHTDLKDDDVFLYFTTCGWMMWNWQVSALALGLTLVLYDGSPFHPTPSILFDIVETEDVSVFGTSAKYLSALQKQEVIPAQRHRLSALRTLLSTGSPLADDSFDYVYRDIKKDICLSSISGGTDIISCFALSCPILPVYRGELQCIGLGMDVVFMRNGDQAKVNEKGELVCRKSFPSMPIGFWNDPDQQKYHVAYFSQHPGYWSHGDFGEITAHGGVIIHGRADAVLNPGGVRIGTAEIYRQVETIPEVLECIAVCQSWQGDSRIVLFVKLKPELSLSDDLVNAIKLTIRQNTTPRHVPAKILQVSDIPRTRSGKIVEIAVRETIHDRPVKNTDALANPEALQYFKQREELLCD</sequence>
<dbReference type="RefSeq" id="WP_215819691.1">
    <property type="nucleotide sequence ID" value="NZ_JAGSOY010000021.1"/>
</dbReference>
<reference evidence="8 9" key="1">
    <citation type="submission" date="2021-04" db="EMBL/GenBank/DDBJ databases">
        <authorList>
            <person name="Pira H."/>
            <person name="Risdian C."/>
            <person name="Wink J."/>
        </authorList>
    </citation>
    <scope>NUCLEOTIDE SEQUENCE [LARGE SCALE GENOMIC DNA]</scope>
    <source>
        <strain evidence="8 9">WH53</strain>
    </source>
</reference>
<evidence type="ECO:0000313" key="8">
    <source>
        <dbReference type="EMBL" id="MBU2711531.1"/>
    </source>
</evidence>
<dbReference type="Pfam" id="PF13193">
    <property type="entry name" value="AMP-binding_C"/>
    <property type="match status" value="1"/>
</dbReference>
<dbReference type="GO" id="GO:0030729">
    <property type="term" value="F:acetoacetate-CoA ligase activity"/>
    <property type="evidence" value="ECO:0007669"/>
    <property type="project" value="UniProtKB-EC"/>
</dbReference>
<accession>A0ABS5ZBU2</accession>
<dbReference type="PANTHER" id="PTHR42921">
    <property type="entry name" value="ACETOACETYL-COA SYNTHETASE"/>
    <property type="match status" value="1"/>
</dbReference>
<keyword evidence="4" id="KW-0067">ATP-binding</keyword>
<dbReference type="InterPro" id="IPR032387">
    <property type="entry name" value="ACAS_N"/>
</dbReference>